<dbReference type="PROSITE" id="PS50850">
    <property type="entry name" value="MFS"/>
    <property type="match status" value="1"/>
</dbReference>
<dbReference type="PANTHER" id="PTHR11662:SF280">
    <property type="entry name" value="FI21844P1-RELATED"/>
    <property type="match status" value="1"/>
</dbReference>
<feature type="transmembrane region" description="Helical" evidence="13">
    <location>
        <begin position="245"/>
        <end position="263"/>
    </location>
</feature>
<feature type="transmembrane region" description="Helical" evidence="13">
    <location>
        <begin position="343"/>
        <end position="364"/>
    </location>
</feature>
<keyword evidence="5" id="KW-0769">Symport</keyword>
<keyword evidence="9" id="KW-0739">Sodium transport</keyword>
<keyword evidence="8 13" id="KW-0472">Membrane</keyword>
<name>A0AA38IDT7_9CUCU</name>
<feature type="transmembrane region" description="Helical" evidence="13">
    <location>
        <begin position="114"/>
        <end position="132"/>
    </location>
</feature>
<evidence type="ECO:0000256" key="11">
    <source>
        <dbReference type="ARBA" id="ARBA00068450"/>
    </source>
</evidence>
<keyword evidence="4 13" id="KW-0812">Transmembrane</keyword>
<dbReference type="InterPro" id="IPR005829">
    <property type="entry name" value="Sugar_transporter_CS"/>
</dbReference>
<feature type="transmembrane region" description="Helical" evidence="13">
    <location>
        <begin position="204"/>
        <end position="224"/>
    </location>
</feature>
<accession>A0AA38IDT7</accession>
<keyword evidence="3" id="KW-0813">Transport</keyword>
<evidence type="ECO:0000256" key="6">
    <source>
        <dbReference type="ARBA" id="ARBA00022989"/>
    </source>
</evidence>
<dbReference type="Pfam" id="PF07690">
    <property type="entry name" value="MFS_1"/>
    <property type="match status" value="1"/>
</dbReference>
<dbReference type="FunFam" id="1.20.1250.20:FF:000144">
    <property type="entry name" value="Picot, isoform B"/>
    <property type="match status" value="1"/>
</dbReference>
<evidence type="ECO:0000256" key="7">
    <source>
        <dbReference type="ARBA" id="ARBA00023053"/>
    </source>
</evidence>
<evidence type="ECO:0000313" key="16">
    <source>
        <dbReference type="Proteomes" id="UP001168821"/>
    </source>
</evidence>
<feature type="transmembrane region" description="Helical" evidence="13">
    <location>
        <begin position="283"/>
        <end position="300"/>
    </location>
</feature>
<evidence type="ECO:0000256" key="5">
    <source>
        <dbReference type="ARBA" id="ARBA00022847"/>
    </source>
</evidence>
<dbReference type="Proteomes" id="UP001168821">
    <property type="component" value="Unassembled WGS sequence"/>
</dbReference>
<evidence type="ECO:0000256" key="9">
    <source>
        <dbReference type="ARBA" id="ARBA00023201"/>
    </source>
</evidence>
<comment type="subcellular location">
    <subcellularLocation>
        <location evidence="1">Membrane</location>
        <topology evidence="1">Multi-pass membrane protein</topology>
    </subcellularLocation>
</comment>
<keyword evidence="6 13" id="KW-1133">Transmembrane helix</keyword>
<evidence type="ECO:0000259" key="14">
    <source>
        <dbReference type="PROSITE" id="PS50850"/>
    </source>
</evidence>
<dbReference type="PROSITE" id="PS00217">
    <property type="entry name" value="SUGAR_TRANSPORT_2"/>
    <property type="match status" value="1"/>
</dbReference>
<comment type="function">
    <text evidence="10">May be an inorganic phosphate cotransporter.</text>
</comment>
<dbReference type="InterPro" id="IPR050382">
    <property type="entry name" value="MFS_Na/Anion_cotransporter"/>
</dbReference>
<proteinExistence type="inferred from homology"/>
<evidence type="ECO:0000256" key="2">
    <source>
        <dbReference type="ARBA" id="ARBA00008586"/>
    </source>
</evidence>
<evidence type="ECO:0000256" key="4">
    <source>
        <dbReference type="ARBA" id="ARBA00022692"/>
    </source>
</evidence>
<feature type="transmembrane region" description="Helical" evidence="13">
    <location>
        <begin position="307"/>
        <end position="331"/>
    </location>
</feature>
<reference evidence="15" key="1">
    <citation type="journal article" date="2023" name="G3 (Bethesda)">
        <title>Whole genome assemblies of Zophobas morio and Tenebrio molitor.</title>
        <authorList>
            <person name="Kaur S."/>
            <person name="Stinson S.A."/>
            <person name="diCenzo G.C."/>
        </authorList>
    </citation>
    <scope>NUCLEOTIDE SEQUENCE</scope>
    <source>
        <strain evidence="15">QUZm001</strain>
    </source>
</reference>
<keyword evidence="9" id="KW-0406">Ion transport</keyword>
<organism evidence="15 16">
    <name type="scientific">Zophobas morio</name>
    <dbReference type="NCBI Taxonomy" id="2755281"/>
    <lineage>
        <taxon>Eukaryota</taxon>
        <taxon>Metazoa</taxon>
        <taxon>Ecdysozoa</taxon>
        <taxon>Arthropoda</taxon>
        <taxon>Hexapoda</taxon>
        <taxon>Insecta</taxon>
        <taxon>Pterygota</taxon>
        <taxon>Neoptera</taxon>
        <taxon>Endopterygota</taxon>
        <taxon>Coleoptera</taxon>
        <taxon>Polyphaga</taxon>
        <taxon>Cucujiformia</taxon>
        <taxon>Tenebrionidae</taxon>
        <taxon>Zophobas</taxon>
    </lineage>
</organism>
<dbReference type="GO" id="GO:0015293">
    <property type="term" value="F:symporter activity"/>
    <property type="evidence" value="ECO:0007669"/>
    <property type="project" value="UniProtKB-KW"/>
</dbReference>
<dbReference type="SUPFAM" id="SSF103473">
    <property type="entry name" value="MFS general substrate transporter"/>
    <property type="match status" value="1"/>
</dbReference>
<evidence type="ECO:0000256" key="12">
    <source>
        <dbReference type="SAM" id="MobiDB-lite"/>
    </source>
</evidence>
<dbReference type="Gene3D" id="1.20.1250.20">
    <property type="entry name" value="MFS general substrate transporter like domains"/>
    <property type="match status" value="2"/>
</dbReference>
<feature type="transmembrane region" description="Helical" evidence="13">
    <location>
        <begin position="144"/>
        <end position="163"/>
    </location>
</feature>
<feature type="transmembrane region" description="Helical" evidence="13">
    <location>
        <begin position="376"/>
        <end position="394"/>
    </location>
</feature>
<dbReference type="GO" id="GO:0006814">
    <property type="term" value="P:sodium ion transport"/>
    <property type="evidence" value="ECO:0007669"/>
    <property type="project" value="UniProtKB-KW"/>
</dbReference>
<gene>
    <name evidence="15" type="ORF">Zmor_013865</name>
</gene>
<dbReference type="InterPro" id="IPR036259">
    <property type="entry name" value="MFS_trans_sf"/>
</dbReference>
<evidence type="ECO:0000256" key="3">
    <source>
        <dbReference type="ARBA" id="ARBA00022448"/>
    </source>
</evidence>
<feature type="transmembrane region" description="Helical" evidence="13">
    <location>
        <begin position="49"/>
        <end position="69"/>
    </location>
</feature>
<evidence type="ECO:0000256" key="13">
    <source>
        <dbReference type="SAM" id="Phobius"/>
    </source>
</evidence>
<keyword evidence="16" id="KW-1185">Reference proteome</keyword>
<feature type="domain" description="Major facilitator superfamily (MFS) profile" evidence="14">
    <location>
        <begin position="1"/>
        <end position="399"/>
    </location>
</feature>
<dbReference type="PANTHER" id="PTHR11662">
    <property type="entry name" value="SOLUTE CARRIER FAMILY 17"/>
    <property type="match status" value="1"/>
</dbReference>
<dbReference type="GO" id="GO:0006820">
    <property type="term" value="P:monoatomic anion transport"/>
    <property type="evidence" value="ECO:0007669"/>
    <property type="project" value="TreeGrafter"/>
</dbReference>
<comment type="similarity">
    <text evidence="2">Belongs to the major facilitator superfamily. Sodium/anion cotransporter family.</text>
</comment>
<sequence>MTDENPPDPSIPTYPDWDNTDTILSSFFWGYVVFQIGAGQIGEHFGPRYFVTGTMILGSIFNVLIPVMAQAVGPTGVIVCRVIQGLNQGFLYPSTHVLISQWTPLSERTRVSSMVYSGSSLGIVISMILSGAIADSSLGWPSVFYIYGSAGIIWGIIFGIFIVNSPSEHKTITEEERKYIQSSNSVTKDQKKVPTPWKSIFTSLPIWAIFITSCAQAWGTFTLLTEIPSFLNSVMNFDMNSNSQLSALPYCLMFIINFVASPISDKLISNKTVSVITARKICNSISCFMPSAALFALGFVDGTQQELAMAMLIVAVGMSSVANSGGLVNVIDLAPNHAGTLFGMTNGCSQIFSIMGPLTVGFLGTDKKDLILWRKVFWLASGIYLGCGLFYVIFAKGEVQKWNDKDSDEVESKNKEKSSENF</sequence>
<evidence type="ECO:0000256" key="8">
    <source>
        <dbReference type="ARBA" id="ARBA00023136"/>
    </source>
</evidence>
<dbReference type="FunFam" id="1.20.1250.20:FF:000003">
    <property type="entry name" value="Solute carrier family 17 member 3"/>
    <property type="match status" value="1"/>
</dbReference>
<dbReference type="EMBL" id="JALNTZ010000004">
    <property type="protein sequence ID" value="KAJ3654692.1"/>
    <property type="molecule type" value="Genomic_DNA"/>
</dbReference>
<dbReference type="InterPro" id="IPR011701">
    <property type="entry name" value="MFS"/>
</dbReference>
<feature type="region of interest" description="Disordered" evidence="12">
    <location>
        <begin position="403"/>
        <end position="422"/>
    </location>
</feature>
<evidence type="ECO:0000256" key="10">
    <source>
        <dbReference type="ARBA" id="ARBA00054632"/>
    </source>
</evidence>
<protein>
    <recommendedName>
        <fullName evidence="11">Putative inorganic phosphate cotransporter</fullName>
    </recommendedName>
</protein>
<comment type="caution">
    <text evidence="15">The sequence shown here is derived from an EMBL/GenBank/DDBJ whole genome shotgun (WGS) entry which is preliminary data.</text>
</comment>
<keyword evidence="7" id="KW-0915">Sodium</keyword>
<dbReference type="InterPro" id="IPR020846">
    <property type="entry name" value="MFS_dom"/>
</dbReference>
<evidence type="ECO:0000313" key="15">
    <source>
        <dbReference type="EMBL" id="KAJ3654692.1"/>
    </source>
</evidence>
<dbReference type="AlphaFoldDB" id="A0AA38IDT7"/>
<evidence type="ECO:0000256" key="1">
    <source>
        <dbReference type="ARBA" id="ARBA00004141"/>
    </source>
</evidence>
<dbReference type="GO" id="GO:0016020">
    <property type="term" value="C:membrane"/>
    <property type="evidence" value="ECO:0007669"/>
    <property type="project" value="UniProtKB-SubCell"/>
</dbReference>